<accession>A0ABS5L343</accession>
<dbReference type="InterPro" id="IPR049445">
    <property type="entry name" value="TetR_SbtR-like_C"/>
</dbReference>
<sequence length="216" mass="23904">MPGAATHKEPEPRLRADARENRDRILDAARSLFAERGLEVSMRDVARYAEVGPATLYRRFPTKQALIDDVFADEVRACRQIVVDGCADPDPWHGFASVIEQLTVLNVQNQGFVDAFMSANPRSLALAHHREALARRLRTLVTRAKRTGQLRPDFVLDDLNLVLLACRGLSATAPANRTLAARRFAALALDGFRASETNGALPRTPRLVEEAIRGAR</sequence>
<dbReference type="InterPro" id="IPR036271">
    <property type="entry name" value="Tet_transcr_reg_TetR-rel_C_sf"/>
</dbReference>
<dbReference type="InterPro" id="IPR050109">
    <property type="entry name" value="HTH-type_TetR-like_transc_reg"/>
</dbReference>
<dbReference type="PROSITE" id="PS50977">
    <property type="entry name" value="HTH_TETR_2"/>
    <property type="match status" value="1"/>
</dbReference>
<protein>
    <submittedName>
        <fullName evidence="6">TetR/AcrR family transcriptional regulator</fullName>
    </submittedName>
</protein>
<dbReference type="SUPFAM" id="SSF48498">
    <property type="entry name" value="Tetracyclin repressor-like, C-terminal domain"/>
    <property type="match status" value="1"/>
</dbReference>
<dbReference type="SUPFAM" id="SSF46689">
    <property type="entry name" value="Homeodomain-like"/>
    <property type="match status" value="1"/>
</dbReference>
<dbReference type="InterPro" id="IPR023772">
    <property type="entry name" value="DNA-bd_HTH_TetR-type_CS"/>
</dbReference>
<reference evidence="6 7" key="1">
    <citation type="submission" date="2020-02" db="EMBL/GenBank/DDBJ databases">
        <title>Acidophilic actinobacteria isolated from forest soil.</title>
        <authorList>
            <person name="Golinska P."/>
        </authorList>
    </citation>
    <scope>NUCLEOTIDE SEQUENCE [LARGE SCALE GENOMIC DNA]</scope>
    <source>
        <strain evidence="6 7">NL8</strain>
    </source>
</reference>
<dbReference type="RefSeq" id="WP_212018677.1">
    <property type="nucleotide sequence ID" value="NZ_JAAFYZ010000208.1"/>
</dbReference>
<keyword evidence="1" id="KW-0805">Transcription regulation</keyword>
<dbReference type="Pfam" id="PF00440">
    <property type="entry name" value="TetR_N"/>
    <property type="match status" value="1"/>
</dbReference>
<evidence type="ECO:0000256" key="2">
    <source>
        <dbReference type="ARBA" id="ARBA00023125"/>
    </source>
</evidence>
<dbReference type="InterPro" id="IPR009057">
    <property type="entry name" value="Homeodomain-like_sf"/>
</dbReference>
<dbReference type="Proteomes" id="UP000730482">
    <property type="component" value="Unassembled WGS sequence"/>
</dbReference>
<organism evidence="6 7">
    <name type="scientific">Catenulispora pinistramenti</name>
    <dbReference type="NCBI Taxonomy" id="2705254"/>
    <lineage>
        <taxon>Bacteria</taxon>
        <taxon>Bacillati</taxon>
        <taxon>Actinomycetota</taxon>
        <taxon>Actinomycetes</taxon>
        <taxon>Catenulisporales</taxon>
        <taxon>Catenulisporaceae</taxon>
        <taxon>Catenulispora</taxon>
    </lineage>
</organism>
<comment type="caution">
    <text evidence="6">The sequence shown here is derived from an EMBL/GenBank/DDBJ whole genome shotgun (WGS) entry which is preliminary data.</text>
</comment>
<gene>
    <name evidence="6" type="ORF">KGQ19_38495</name>
</gene>
<evidence type="ECO:0000259" key="5">
    <source>
        <dbReference type="PROSITE" id="PS50977"/>
    </source>
</evidence>
<evidence type="ECO:0000256" key="1">
    <source>
        <dbReference type="ARBA" id="ARBA00023015"/>
    </source>
</evidence>
<evidence type="ECO:0000256" key="4">
    <source>
        <dbReference type="PROSITE-ProRule" id="PRU00335"/>
    </source>
</evidence>
<evidence type="ECO:0000313" key="7">
    <source>
        <dbReference type="Proteomes" id="UP000730482"/>
    </source>
</evidence>
<dbReference type="PANTHER" id="PTHR30055">
    <property type="entry name" value="HTH-TYPE TRANSCRIPTIONAL REGULATOR RUTR"/>
    <property type="match status" value="1"/>
</dbReference>
<dbReference type="InterPro" id="IPR001647">
    <property type="entry name" value="HTH_TetR"/>
</dbReference>
<name>A0ABS5L343_9ACTN</name>
<dbReference type="PANTHER" id="PTHR30055:SF234">
    <property type="entry name" value="HTH-TYPE TRANSCRIPTIONAL REGULATOR BETI"/>
    <property type="match status" value="1"/>
</dbReference>
<keyword evidence="3" id="KW-0804">Transcription</keyword>
<evidence type="ECO:0000256" key="3">
    <source>
        <dbReference type="ARBA" id="ARBA00023163"/>
    </source>
</evidence>
<dbReference type="PRINTS" id="PR00455">
    <property type="entry name" value="HTHTETR"/>
</dbReference>
<proteinExistence type="predicted"/>
<dbReference type="Pfam" id="PF21597">
    <property type="entry name" value="TetR_C_43"/>
    <property type="match status" value="1"/>
</dbReference>
<evidence type="ECO:0000313" key="6">
    <source>
        <dbReference type="EMBL" id="MBS2552761.1"/>
    </source>
</evidence>
<feature type="DNA-binding region" description="H-T-H motif" evidence="4">
    <location>
        <begin position="41"/>
        <end position="60"/>
    </location>
</feature>
<dbReference type="PROSITE" id="PS01081">
    <property type="entry name" value="HTH_TETR_1"/>
    <property type="match status" value="1"/>
</dbReference>
<dbReference type="Gene3D" id="1.10.357.10">
    <property type="entry name" value="Tetracycline Repressor, domain 2"/>
    <property type="match status" value="1"/>
</dbReference>
<feature type="domain" description="HTH tetR-type" evidence="5">
    <location>
        <begin position="19"/>
        <end position="78"/>
    </location>
</feature>
<keyword evidence="2 4" id="KW-0238">DNA-binding</keyword>
<keyword evidence="7" id="KW-1185">Reference proteome</keyword>
<dbReference type="EMBL" id="JAAFYZ010000208">
    <property type="protein sequence ID" value="MBS2552761.1"/>
    <property type="molecule type" value="Genomic_DNA"/>
</dbReference>